<dbReference type="EMBL" id="PKGS01000004">
    <property type="protein sequence ID" value="PKZ16481.1"/>
    <property type="molecule type" value="Genomic_DNA"/>
</dbReference>
<dbReference type="NCBIfam" id="TIGR01755">
    <property type="entry name" value="flav_wrbA"/>
    <property type="match status" value="1"/>
</dbReference>
<dbReference type="GO" id="GO:0016020">
    <property type="term" value="C:membrane"/>
    <property type="evidence" value="ECO:0007669"/>
    <property type="project" value="TreeGrafter"/>
</dbReference>
<dbReference type="AlphaFoldDB" id="A0A2I1M8M7"/>
<sequence length="202" mass="22375">MEKIKLAIIFYSQTGVNYKMASIAKEEAEKHGAEARLLKVKELRDTSDVIANSPWDKTIKVTENIDIAKPEDLVWADAIIFSTPTRFGNISSQMKDFIDSLGGVWTSGKLVNKFVTAFASAKNNNGGQEHTIRAIYTSAMHWGSIIVPTGYTDDSIYAQGGNPYGVTATQKGEDDQITNDVKAAIEHQTRRLIDITQKYIND</sequence>
<reference evidence="3 4" key="1">
    <citation type="submission" date="2017-12" db="EMBL/GenBank/DDBJ databases">
        <title>Phylogenetic diversity of female urinary microbiome.</title>
        <authorList>
            <person name="Thomas-White K."/>
            <person name="Wolfe A.J."/>
        </authorList>
    </citation>
    <scope>NUCLEOTIDE SEQUENCE [LARGE SCALE GENOMIC DNA]</scope>
    <source>
        <strain evidence="3 4">UMB0119</strain>
    </source>
</reference>
<dbReference type="GO" id="GO:0010181">
    <property type="term" value="F:FMN binding"/>
    <property type="evidence" value="ECO:0007669"/>
    <property type="project" value="InterPro"/>
</dbReference>
<feature type="domain" description="Flavodoxin-like" evidence="2">
    <location>
        <begin position="6"/>
        <end position="193"/>
    </location>
</feature>
<organism evidence="3 4">
    <name type="scientific">Anaerococcus octavius</name>
    <dbReference type="NCBI Taxonomy" id="54007"/>
    <lineage>
        <taxon>Bacteria</taxon>
        <taxon>Bacillati</taxon>
        <taxon>Bacillota</taxon>
        <taxon>Tissierellia</taxon>
        <taxon>Tissierellales</taxon>
        <taxon>Peptoniphilaceae</taxon>
        <taxon>Anaerococcus</taxon>
    </lineage>
</organism>
<accession>A0A2I1M8M7</accession>
<evidence type="ECO:0000256" key="1">
    <source>
        <dbReference type="ARBA" id="ARBA00006961"/>
    </source>
</evidence>
<dbReference type="GO" id="GO:0003955">
    <property type="term" value="F:NAD(P)H dehydrogenase (quinone) activity"/>
    <property type="evidence" value="ECO:0007669"/>
    <property type="project" value="InterPro"/>
</dbReference>
<dbReference type="PROSITE" id="PS50902">
    <property type="entry name" value="FLAVODOXIN_LIKE"/>
    <property type="match status" value="1"/>
</dbReference>
<dbReference type="Gene3D" id="3.40.50.360">
    <property type="match status" value="1"/>
</dbReference>
<comment type="caution">
    <text evidence="3">The sequence shown here is derived from an EMBL/GenBank/DDBJ whole genome shotgun (WGS) entry which is preliminary data.</text>
</comment>
<dbReference type="RefSeq" id="WP_101540504.1">
    <property type="nucleotide sequence ID" value="NZ_PKGS01000004.1"/>
</dbReference>
<dbReference type="InterPro" id="IPR005025">
    <property type="entry name" value="FMN_Rdtase-like_dom"/>
</dbReference>
<keyword evidence="4" id="KW-1185">Reference proteome</keyword>
<evidence type="ECO:0000313" key="3">
    <source>
        <dbReference type="EMBL" id="PKZ16481.1"/>
    </source>
</evidence>
<evidence type="ECO:0000259" key="2">
    <source>
        <dbReference type="PROSITE" id="PS50902"/>
    </source>
</evidence>
<dbReference type="PANTHER" id="PTHR30546:SF23">
    <property type="entry name" value="FLAVOPROTEIN-LIKE PROTEIN YCP4-RELATED"/>
    <property type="match status" value="1"/>
</dbReference>
<dbReference type="InterPro" id="IPR008254">
    <property type="entry name" value="Flavodoxin/NO_synth"/>
</dbReference>
<dbReference type="InterPro" id="IPR029039">
    <property type="entry name" value="Flavoprotein-like_sf"/>
</dbReference>
<protein>
    <submittedName>
        <fullName evidence="3">NAD(P)H:quinone oxidoreductase, type IV</fullName>
    </submittedName>
</protein>
<dbReference type="Proteomes" id="UP000234335">
    <property type="component" value="Unassembled WGS sequence"/>
</dbReference>
<proteinExistence type="inferred from homology"/>
<dbReference type="NCBIfam" id="NF002999">
    <property type="entry name" value="PRK03767.1"/>
    <property type="match status" value="1"/>
</dbReference>
<dbReference type="PANTHER" id="PTHR30546">
    <property type="entry name" value="FLAVODOXIN-RELATED PROTEIN WRBA-RELATED"/>
    <property type="match status" value="1"/>
</dbReference>
<dbReference type="SUPFAM" id="SSF52218">
    <property type="entry name" value="Flavoproteins"/>
    <property type="match status" value="1"/>
</dbReference>
<gene>
    <name evidence="3" type="ORF">CYJ34_06615</name>
</gene>
<dbReference type="Pfam" id="PF03358">
    <property type="entry name" value="FMN_red"/>
    <property type="match status" value="1"/>
</dbReference>
<name>A0A2I1M8M7_9FIRM</name>
<comment type="similarity">
    <text evidence="1">Belongs to the WrbA family.</text>
</comment>
<dbReference type="InterPro" id="IPR010089">
    <property type="entry name" value="Flavoprotein_WrbA-like"/>
</dbReference>
<evidence type="ECO:0000313" key="4">
    <source>
        <dbReference type="Proteomes" id="UP000234335"/>
    </source>
</evidence>